<dbReference type="AlphaFoldDB" id="A0A286T5Z9"/>
<reference evidence="6" key="1">
    <citation type="journal article" date="2017" name="Acta Trop.">
        <title>Salivary gland transcripts of the kissing bug, Panstrongylus chinai, a vector of Chagas disease.</title>
        <authorList>
            <person name="Kato H."/>
            <person name="Jochim R.C."/>
            <person name="Gomez E.A."/>
            <person name="Tsunekawa S."/>
            <person name="Valenzuela J.G."/>
            <person name="Hashiguchi Y."/>
        </authorList>
    </citation>
    <scope>NUCLEOTIDE SEQUENCE</scope>
    <source>
        <tissue evidence="6">Salivary gland</tissue>
    </source>
</reference>
<evidence type="ECO:0000256" key="1">
    <source>
        <dbReference type="ARBA" id="ARBA00004613"/>
    </source>
</evidence>
<dbReference type="Pfam" id="PF03973">
    <property type="entry name" value="Triabin"/>
    <property type="match status" value="1"/>
</dbReference>
<evidence type="ECO:0000256" key="5">
    <source>
        <dbReference type="SAM" id="SignalP"/>
    </source>
</evidence>
<feature type="signal peptide" evidence="5">
    <location>
        <begin position="1"/>
        <end position="18"/>
    </location>
</feature>
<sequence>MKMIIAVTFLGILIHAFAKNCELQPAMANFNFDQYFKIPHFYVTHSKNGPQENVCREHEFKKIRSERIETLVLEVYSTRGTEHKTLLDCIDTPKSGKPGQFSVECKVRGTDKKILLETSIIATDYKNYALLQSCTSTGKEDILVLQTSTNQVDLRVKAVFERMKFSLNDWYSRAKVDCKNFKK</sequence>
<keyword evidence="3 5" id="KW-0732">Signal</keyword>
<dbReference type="InterPro" id="IPR012674">
    <property type="entry name" value="Calycin"/>
</dbReference>
<dbReference type="Gene3D" id="2.40.128.20">
    <property type="match status" value="1"/>
</dbReference>
<proteinExistence type="evidence at transcript level"/>
<evidence type="ECO:0000313" key="6">
    <source>
        <dbReference type="EMBL" id="BBA30612.1"/>
    </source>
</evidence>
<protein>
    <submittedName>
        <fullName evidence="6">Pc02, similar to pallidipin</fullName>
    </submittedName>
</protein>
<feature type="chain" id="PRO_5012673841" evidence="5">
    <location>
        <begin position="19"/>
        <end position="183"/>
    </location>
</feature>
<evidence type="ECO:0000256" key="2">
    <source>
        <dbReference type="ARBA" id="ARBA00022525"/>
    </source>
</evidence>
<evidence type="ECO:0000256" key="4">
    <source>
        <dbReference type="ARBA" id="ARBA00034121"/>
    </source>
</evidence>
<name>A0A286T5Z9_9HEMI</name>
<organism evidence="6">
    <name type="scientific">Panstrongylus chinai</name>
    <dbReference type="NCBI Taxonomy" id="156444"/>
    <lineage>
        <taxon>Eukaryota</taxon>
        <taxon>Metazoa</taxon>
        <taxon>Ecdysozoa</taxon>
        <taxon>Arthropoda</taxon>
        <taxon>Hexapoda</taxon>
        <taxon>Insecta</taxon>
        <taxon>Pterygota</taxon>
        <taxon>Neoptera</taxon>
        <taxon>Paraneoptera</taxon>
        <taxon>Hemiptera</taxon>
        <taxon>Heteroptera</taxon>
        <taxon>Panheteroptera</taxon>
        <taxon>Cimicomorpha</taxon>
        <taxon>Reduviidae</taxon>
        <taxon>Triatominae</taxon>
        <taxon>Panstrongylus</taxon>
    </lineage>
</organism>
<comment type="subcellular location">
    <subcellularLocation>
        <location evidence="1">Secreted</location>
    </subcellularLocation>
</comment>
<dbReference type="SUPFAM" id="SSF50814">
    <property type="entry name" value="Lipocalins"/>
    <property type="match status" value="1"/>
</dbReference>
<comment type="similarity">
    <text evidence="4">Belongs to the calycin superfamily. Triabin family.</text>
</comment>
<dbReference type="GO" id="GO:0030682">
    <property type="term" value="P:symbiont-mediated perturbation of host defenses"/>
    <property type="evidence" value="ECO:0007669"/>
    <property type="project" value="InterPro"/>
</dbReference>
<accession>A0A286T5Z9</accession>
<evidence type="ECO:0000256" key="3">
    <source>
        <dbReference type="ARBA" id="ARBA00022729"/>
    </source>
</evidence>
<dbReference type="CDD" id="cd19423">
    <property type="entry name" value="lipocalin_LTBP1-like"/>
    <property type="match status" value="1"/>
</dbReference>
<keyword evidence="2" id="KW-0964">Secreted</keyword>
<dbReference type="InterPro" id="IPR005657">
    <property type="entry name" value="Triabi/Procalin"/>
</dbReference>
<dbReference type="EMBL" id="AB999658">
    <property type="protein sequence ID" value="BBA30612.1"/>
    <property type="molecule type" value="mRNA"/>
</dbReference>
<dbReference type="GO" id="GO:0005576">
    <property type="term" value="C:extracellular region"/>
    <property type="evidence" value="ECO:0007669"/>
    <property type="project" value="UniProtKB-SubCell"/>
</dbReference>